<dbReference type="AlphaFoldDB" id="A0A2P5D0P7"/>
<gene>
    <name evidence="2" type="ORF">PanWU01x14_106460</name>
</gene>
<reference evidence="3" key="1">
    <citation type="submission" date="2016-06" db="EMBL/GenBank/DDBJ databases">
        <title>Parallel loss of symbiosis genes in relatives of nitrogen-fixing non-legume Parasponia.</title>
        <authorList>
            <person name="Van Velzen R."/>
            <person name="Holmer R."/>
            <person name="Bu F."/>
            <person name="Rutten L."/>
            <person name="Van Zeijl A."/>
            <person name="Liu W."/>
            <person name="Santuari L."/>
            <person name="Cao Q."/>
            <person name="Sharma T."/>
            <person name="Shen D."/>
            <person name="Roswanjaya Y."/>
            <person name="Wardhani T."/>
            <person name="Kalhor M.S."/>
            <person name="Jansen J."/>
            <person name="Van den Hoogen J."/>
            <person name="Gungor B."/>
            <person name="Hartog M."/>
            <person name="Hontelez J."/>
            <person name="Verver J."/>
            <person name="Yang W.-C."/>
            <person name="Schijlen E."/>
            <person name="Repin R."/>
            <person name="Schilthuizen M."/>
            <person name="Schranz E."/>
            <person name="Heidstra R."/>
            <person name="Miyata K."/>
            <person name="Fedorova E."/>
            <person name="Kohlen W."/>
            <person name="Bisseling T."/>
            <person name="Smit S."/>
            <person name="Geurts R."/>
        </authorList>
    </citation>
    <scope>NUCLEOTIDE SEQUENCE [LARGE SCALE GENOMIC DNA]</scope>
    <source>
        <strain evidence="3">cv. WU1-14</strain>
    </source>
</reference>
<name>A0A2P5D0P7_PARAD</name>
<sequence>MRRLIKMMIILIMLALPLSSSLSPYIYQHPSVIVPNTNTNDHVEFLPTPRKRSTLCGIYARRNCERAEQYFGQNSKLNQGCTYRKFRECMSSKNPLLPFYKT</sequence>
<comment type="caution">
    <text evidence="2">The sequence shown here is derived from an EMBL/GenBank/DDBJ whole genome shotgun (WGS) entry which is preliminary data.</text>
</comment>
<dbReference type="Proteomes" id="UP000237105">
    <property type="component" value="Unassembled WGS sequence"/>
</dbReference>
<evidence type="ECO:0000256" key="1">
    <source>
        <dbReference type="SAM" id="SignalP"/>
    </source>
</evidence>
<feature type="signal peptide" evidence="1">
    <location>
        <begin position="1"/>
        <end position="21"/>
    </location>
</feature>
<evidence type="ECO:0000313" key="3">
    <source>
        <dbReference type="Proteomes" id="UP000237105"/>
    </source>
</evidence>
<protein>
    <submittedName>
        <fullName evidence="2">Uncharacterized protein</fullName>
    </submittedName>
</protein>
<feature type="chain" id="PRO_5015193600" evidence="1">
    <location>
        <begin position="22"/>
        <end position="102"/>
    </location>
</feature>
<evidence type="ECO:0000313" key="2">
    <source>
        <dbReference type="EMBL" id="PON66860.1"/>
    </source>
</evidence>
<dbReference type="EMBL" id="JXTB01000076">
    <property type="protein sequence ID" value="PON66860.1"/>
    <property type="molecule type" value="Genomic_DNA"/>
</dbReference>
<organism evidence="2 3">
    <name type="scientific">Parasponia andersonii</name>
    <name type="common">Sponia andersonii</name>
    <dbReference type="NCBI Taxonomy" id="3476"/>
    <lineage>
        <taxon>Eukaryota</taxon>
        <taxon>Viridiplantae</taxon>
        <taxon>Streptophyta</taxon>
        <taxon>Embryophyta</taxon>
        <taxon>Tracheophyta</taxon>
        <taxon>Spermatophyta</taxon>
        <taxon>Magnoliopsida</taxon>
        <taxon>eudicotyledons</taxon>
        <taxon>Gunneridae</taxon>
        <taxon>Pentapetalae</taxon>
        <taxon>rosids</taxon>
        <taxon>fabids</taxon>
        <taxon>Rosales</taxon>
        <taxon>Cannabaceae</taxon>
        <taxon>Parasponia</taxon>
    </lineage>
</organism>
<keyword evidence="3" id="KW-1185">Reference proteome</keyword>
<proteinExistence type="predicted"/>
<keyword evidence="1" id="KW-0732">Signal</keyword>
<accession>A0A2P5D0P7</accession>